<dbReference type="GO" id="GO:0000160">
    <property type="term" value="P:phosphorelay signal transduction system"/>
    <property type="evidence" value="ECO:0007669"/>
    <property type="project" value="InterPro"/>
</dbReference>
<accession>A0A7Y2JYG7</accession>
<dbReference type="InterPro" id="IPR001789">
    <property type="entry name" value="Sig_transdc_resp-reg_receiver"/>
</dbReference>
<gene>
    <name evidence="4" type="ORF">HGB41_10060</name>
</gene>
<organism evidence="4 5">
    <name type="scientific">Telluria aromaticivorans</name>
    <dbReference type="NCBI Taxonomy" id="2725995"/>
    <lineage>
        <taxon>Bacteria</taxon>
        <taxon>Pseudomonadati</taxon>
        <taxon>Pseudomonadota</taxon>
        <taxon>Betaproteobacteria</taxon>
        <taxon>Burkholderiales</taxon>
        <taxon>Oxalobacteraceae</taxon>
        <taxon>Telluria group</taxon>
        <taxon>Telluria</taxon>
    </lineage>
</organism>
<sequence>MPTKIGLQLMLVDPDDDLRLLLKTLLQMTGCRVRTAKNWGEAIALIDANPPDLIFTELFLGGATGLDFGSRIRSMPCAKDTFLVALTGLYYQGIARQAWAAGFDRFLLKPVQIDQILDVVRGVAKARGYCLNELDSNLIAAA</sequence>
<evidence type="ECO:0000313" key="4">
    <source>
        <dbReference type="EMBL" id="NNG23340.1"/>
    </source>
</evidence>
<comment type="caution">
    <text evidence="2">Lacks conserved residue(s) required for the propagation of feature annotation.</text>
</comment>
<evidence type="ECO:0000256" key="1">
    <source>
        <dbReference type="ARBA" id="ARBA00022553"/>
    </source>
</evidence>
<dbReference type="EMBL" id="JABAIV010000003">
    <property type="protein sequence ID" value="NNG23340.1"/>
    <property type="molecule type" value="Genomic_DNA"/>
</dbReference>
<dbReference type="SMART" id="SM00448">
    <property type="entry name" value="REC"/>
    <property type="match status" value="1"/>
</dbReference>
<reference evidence="4 5" key="1">
    <citation type="submission" date="2020-04" db="EMBL/GenBank/DDBJ databases">
        <title>Massilia sp. nov., a cold adapted bacteria isolated from Arctic soil.</title>
        <authorList>
            <person name="Son J."/>
            <person name="Ka J.-O."/>
        </authorList>
    </citation>
    <scope>NUCLEOTIDE SEQUENCE [LARGE SCALE GENOMIC DNA]</scope>
    <source>
        <strain evidence="4 5">ML15P13</strain>
    </source>
</reference>
<dbReference type="PANTHER" id="PTHR44591:SF3">
    <property type="entry name" value="RESPONSE REGULATORY DOMAIN-CONTAINING PROTEIN"/>
    <property type="match status" value="1"/>
</dbReference>
<dbReference type="AlphaFoldDB" id="A0A7Y2JYG7"/>
<dbReference type="InterPro" id="IPR050595">
    <property type="entry name" value="Bact_response_regulator"/>
</dbReference>
<protein>
    <submittedName>
        <fullName evidence="4">Response regulator</fullName>
    </submittedName>
</protein>
<proteinExistence type="predicted"/>
<dbReference type="Gene3D" id="3.40.50.2300">
    <property type="match status" value="1"/>
</dbReference>
<dbReference type="PANTHER" id="PTHR44591">
    <property type="entry name" value="STRESS RESPONSE REGULATOR PROTEIN 1"/>
    <property type="match status" value="1"/>
</dbReference>
<dbReference type="InterPro" id="IPR011006">
    <property type="entry name" value="CheY-like_superfamily"/>
</dbReference>
<evidence type="ECO:0000259" key="3">
    <source>
        <dbReference type="PROSITE" id="PS50110"/>
    </source>
</evidence>
<keyword evidence="1" id="KW-0597">Phosphoprotein</keyword>
<dbReference type="Pfam" id="PF00072">
    <property type="entry name" value="Response_reg"/>
    <property type="match status" value="1"/>
</dbReference>
<dbReference type="Proteomes" id="UP000533905">
    <property type="component" value="Unassembled WGS sequence"/>
</dbReference>
<name>A0A7Y2JYG7_9BURK</name>
<keyword evidence="5" id="KW-1185">Reference proteome</keyword>
<evidence type="ECO:0000313" key="5">
    <source>
        <dbReference type="Proteomes" id="UP000533905"/>
    </source>
</evidence>
<comment type="caution">
    <text evidence="4">The sequence shown here is derived from an EMBL/GenBank/DDBJ whole genome shotgun (WGS) entry which is preliminary data.</text>
</comment>
<dbReference type="SUPFAM" id="SSF52172">
    <property type="entry name" value="CheY-like"/>
    <property type="match status" value="1"/>
</dbReference>
<dbReference type="RefSeq" id="WP_171083821.1">
    <property type="nucleotide sequence ID" value="NZ_JABAIV010000003.1"/>
</dbReference>
<dbReference type="PROSITE" id="PS50110">
    <property type="entry name" value="RESPONSE_REGULATORY"/>
    <property type="match status" value="1"/>
</dbReference>
<evidence type="ECO:0000256" key="2">
    <source>
        <dbReference type="PROSITE-ProRule" id="PRU00169"/>
    </source>
</evidence>
<feature type="domain" description="Response regulatory" evidence="3">
    <location>
        <begin position="8"/>
        <end position="124"/>
    </location>
</feature>